<accession>A0ACB5TLI8</accession>
<dbReference type="EMBL" id="BSXS01008000">
    <property type="protein sequence ID" value="GME91093.1"/>
    <property type="molecule type" value="Genomic_DNA"/>
</dbReference>
<dbReference type="Proteomes" id="UP001165064">
    <property type="component" value="Unassembled WGS sequence"/>
</dbReference>
<proteinExistence type="predicted"/>
<comment type="caution">
    <text evidence="1">The sequence shown here is derived from an EMBL/GenBank/DDBJ whole genome shotgun (WGS) entry which is preliminary data.</text>
</comment>
<organism evidence="1 2">
    <name type="scientific">Ambrosiozyma monospora</name>
    <name type="common">Yeast</name>
    <name type="synonym">Endomycopsis monosporus</name>
    <dbReference type="NCBI Taxonomy" id="43982"/>
    <lineage>
        <taxon>Eukaryota</taxon>
        <taxon>Fungi</taxon>
        <taxon>Dikarya</taxon>
        <taxon>Ascomycota</taxon>
        <taxon>Saccharomycotina</taxon>
        <taxon>Pichiomycetes</taxon>
        <taxon>Pichiales</taxon>
        <taxon>Pichiaceae</taxon>
        <taxon>Ambrosiozyma</taxon>
    </lineage>
</organism>
<keyword evidence="2" id="KW-1185">Reference proteome</keyword>
<reference evidence="1" key="1">
    <citation type="submission" date="2023-04" db="EMBL/GenBank/DDBJ databases">
        <title>Ambrosiozyma monospora NBRC 10751.</title>
        <authorList>
            <person name="Ichikawa N."/>
            <person name="Sato H."/>
            <person name="Tonouchi N."/>
        </authorList>
    </citation>
    <scope>NUCLEOTIDE SEQUENCE</scope>
    <source>
        <strain evidence="1">NBRC 10751</strain>
    </source>
</reference>
<gene>
    <name evidence="1" type="ORF">Amon02_000883800</name>
</gene>
<evidence type="ECO:0000313" key="2">
    <source>
        <dbReference type="Proteomes" id="UP001165064"/>
    </source>
</evidence>
<sequence length="228" mass="24680">MMIYAAWLFVLAASPFLTNALVIPIEAREPCLTCGDDWGGWGQGGGWGEGGGWGNGDTTPCEETTTTPTSTPCEDTTPPSVITTCAPGGGSELVPYAKCSGSFTAKAENGNYPKASISFSDVSYVSENVVEVTLQFSASNCLSINYLGELKIIGLSSPDYGQVVLYSRNSKIFEISEPCSWSQTLKLYTTNSCLKQFQIQFDWFSGPGCESSSSCLLHYQYYYTMHQL</sequence>
<protein>
    <submittedName>
        <fullName evidence="1">Unnamed protein product</fullName>
    </submittedName>
</protein>
<evidence type="ECO:0000313" key="1">
    <source>
        <dbReference type="EMBL" id="GME91093.1"/>
    </source>
</evidence>
<name>A0ACB5TLI8_AMBMO</name>